<evidence type="ECO:0000256" key="9">
    <source>
        <dbReference type="ARBA" id="ARBA00032370"/>
    </source>
</evidence>
<dbReference type="PANTHER" id="PTHR30474:SF2">
    <property type="entry name" value="PEPTIDOGLYCAN GLYCOSYLTRANSFERASE FTSW-RELATED"/>
    <property type="match status" value="1"/>
</dbReference>
<keyword evidence="18" id="KW-1185">Reference proteome</keyword>
<keyword evidence="8 16" id="KW-0472">Membrane</keyword>
<dbReference type="GO" id="GO:0009252">
    <property type="term" value="P:peptidoglycan biosynthetic process"/>
    <property type="evidence" value="ECO:0007669"/>
    <property type="project" value="UniProtKB-KW"/>
</dbReference>
<evidence type="ECO:0000256" key="5">
    <source>
        <dbReference type="ARBA" id="ARBA00022960"/>
    </source>
</evidence>
<keyword evidence="6" id="KW-0573">Peptidoglycan synthesis</keyword>
<keyword evidence="5" id="KW-0133">Cell shape</keyword>
<comment type="similarity">
    <text evidence="11">Belongs to the SEDS family. FtsW subfamily.</text>
</comment>
<evidence type="ECO:0000256" key="3">
    <source>
        <dbReference type="ARBA" id="ARBA00022679"/>
    </source>
</evidence>
<dbReference type="STRING" id="261392.SAMN02745149_01386"/>
<dbReference type="OrthoDB" id="9768187at2"/>
<feature type="transmembrane region" description="Helical" evidence="16">
    <location>
        <begin position="178"/>
        <end position="211"/>
    </location>
</feature>
<dbReference type="EMBL" id="FUWG01000009">
    <property type="protein sequence ID" value="SJZ47445.1"/>
    <property type="molecule type" value="Genomic_DNA"/>
</dbReference>
<dbReference type="RefSeq" id="WP_078933295.1">
    <property type="nucleotide sequence ID" value="NZ_FUWG01000009.1"/>
</dbReference>
<sequence length="399" mass="44298">MDTYHFFADRSVEQHHKSDFTFVFTVILLLGLGLFTQYFCTQNYAYRLFHDSFYFVKRQLICVAVGIFGFLLISSIKMSAIRKILPGIFAVTFILCLLTFVPAFSVEKNGARRWLRMPFSFTLQSSEVVKFTIVIFLANLFDKQLSIENKDERSVLPCVVVLILFAGIILLQKDLSTALFIFCVCFSMFLAAGLNIRWAFAIGVLAVPALFLFITSEPYRLDRIIAFLSPEVGEHTINYQSIAAKRAISAGGFWGSGIGTGLVQSSRIPEVQADYIFAGWAEAMGFGGVLGYFFLLGVFAWRGYRISLVCEDRFASFGTFGFVTMIAAQSVLNCAVVCGAVPSTGIPLPFFSLGGSSIIVTLCMCGFIVNASRCDSENIDIREDDFVEVCDIDGVSIYE</sequence>
<proteinExistence type="inferred from homology"/>
<evidence type="ECO:0000256" key="8">
    <source>
        <dbReference type="ARBA" id="ARBA00023136"/>
    </source>
</evidence>
<feature type="transmembrane region" description="Helical" evidence="16">
    <location>
        <begin position="20"/>
        <end position="40"/>
    </location>
</feature>
<dbReference type="GO" id="GO:0032153">
    <property type="term" value="C:cell division site"/>
    <property type="evidence" value="ECO:0007669"/>
    <property type="project" value="TreeGrafter"/>
</dbReference>
<dbReference type="GO" id="GO:0005886">
    <property type="term" value="C:plasma membrane"/>
    <property type="evidence" value="ECO:0007669"/>
    <property type="project" value="TreeGrafter"/>
</dbReference>
<dbReference type="InterPro" id="IPR001182">
    <property type="entry name" value="FtsW/RodA"/>
</dbReference>
<comment type="catalytic activity">
    <reaction evidence="15">
        <text>[GlcNAc-(1-&gt;4)-Mur2Ac(oyl-L-Ala-gamma-D-Glu-L-Lys-D-Ala-D-Ala)](n)-di-trans,octa-cis-undecaprenyl diphosphate + beta-D-GlcNAc-(1-&gt;4)-Mur2Ac(oyl-L-Ala-gamma-D-Glu-L-Lys-D-Ala-D-Ala)-di-trans,octa-cis-undecaprenyl diphosphate = [GlcNAc-(1-&gt;4)-Mur2Ac(oyl-L-Ala-gamma-D-Glu-L-Lys-D-Ala-D-Ala)](n+1)-di-trans,octa-cis-undecaprenyl diphosphate + di-trans,octa-cis-undecaprenyl diphosphate + H(+)</text>
        <dbReference type="Rhea" id="RHEA:23708"/>
        <dbReference type="Rhea" id="RHEA-COMP:9602"/>
        <dbReference type="Rhea" id="RHEA-COMP:9603"/>
        <dbReference type="ChEBI" id="CHEBI:15378"/>
        <dbReference type="ChEBI" id="CHEBI:58405"/>
        <dbReference type="ChEBI" id="CHEBI:60033"/>
        <dbReference type="ChEBI" id="CHEBI:78435"/>
        <dbReference type="EC" id="2.4.99.28"/>
    </reaction>
</comment>
<dbReference type="Pfam" id="PF01098">
    <property type="entry name" value="FTSW_RODA_SPOVE"/>
    <property type="match status" value="1"/>
</dbReference>
<keyword evidence="3" id="KW-0808">Transferase</keyword>
<evidence type="ECO:0000256" key="14">
    <source>
        <dbReference type="ARBA" id="ARBA00044770"/>
    </source>
</evidence>
<evidence type="ECO:0000256" key="1">
    <source>
        <dbReference type="ARBA" id="ARBA00004141"/>
    </source>
</evidence>
<feature type="transmembrane region" description="Helical" evidence="16">
    <location>
        <begin position="348"/>
        <end position="369"/>
    </location>
</feature>
<dbReference type="GO" id="GO:0015648">
    <property type="term" value="F:lipid-linked peptidoglycan transporter activity"/>
    <property type="evidence" value="ECO:0007669"/>
    <property type="project" value="TreeGrafter"/>
</dbReference>
<dbReference type="GO" id="GO:0008955">
    <property type="term" value="F:peptidoglycan glycosyltransferase activity"/>
    <property type="evidence" value="ECO:0007669"/>
    <property type="project" value="UniProtKB-EC"/>
</dbReference>
<evidence type="ECO:0000256" key="12">
    <source>
        <dbReference type="ARBA" id="ARBA00041185"/>
    </source>
</evidence>
<protein>
    <recommendedName>
        <fullName evidence="12">Probable peptidoglycan glycosyltransferase FtsW</fullName>
        <ecNumber evidence="14">2.4.99.28</ecNumber>
    </recommendedName>
    <alternativeName>
        <fullName evidence="13">Cell division protein FtsW</fullName>
    </alternativeName>
    <alternativeName>
        <fullName evidence="10">Cell wall polymerase</fullName>
    </alternativeName>
    <alternativeName>
        <fullName evidence="9">Peptidoglycan polymerase</fullName>
    </alternativeName>
</protein>
<dbReference type="GO" id="GO:0051301">
    <property type="term" value="P:cell division"/>
    <property type="evidence" value="ECO:0007669"/>
    <property type="project" value="UniProtKB-KW"/>
</dbReference>
<gene>
    <name evidence="17" type="ORF">SAMN02745149_01386</name>
</gene>
<keyword evidence="4 16" id="KW-0812">Transmembrane</keyword>
<evidence type="ECO:0000313" key="18">
    <source>
        <dbReference type="Proteomes" id="UP000190423"/>
    </source>
</evidence>
<dbReference type="GeneID" id="78316683"/>
<evidence type="ECO:0000256" key="2">
    <source>
        <dbReference type="ARBA" id="ARBA00022676"/>
    </source>
</evidence>
<feature type="transmembrane region" description="Helical" evidence="16">
    <location>
        <begin position="283"/>
        <end position="302"/>
    </location>
</feature>
<dbReference type="PANTHER" id="PTHR30474">
    <property type="entry name" value="CELL CYCLE PROTEIN"/>
    <property type="match status" value="1"/>
</dbReference>
<reference evidence="17 18" key="1">
    <citation type="submission" date="2017-02" db="EMBL/GenBank/DDBJ databases">
        <authorList>
            <person name="Peterson S.W."/>
        </authorList>
    </citation>
    <scope>NUCLEOTIDE SEQUENCE [LARGE SCALE GENOMIC DNA]</scope>
    <source>
        <strain evidence="17 18">ATCC BAA-908</strain>
    </source>
</reference>
<feature type="transmembrane region" description="Helical" evidence="16">
    <location>
        <begin position="84"/>
        <end position="106"/>
    </location>
</feature>
<evidence type="ECO:0000256" key="16">
    <source>
        <dbReference type="SAM" id="Phobius"/>
    </source>
</evidence>
<evidence type="ECO:0000256" key="13">
    <source>
        <dbReference type="ARBA" id="ARBA00041418"/>
    </source>
</evidence>
<keyword evidence="17" id="KW-0131">Cell cycle</keyword>
<organism evidence="17 18">
    <name type="scientific">Treponema porcinum</name>
    <dbReference type="NCBI Taxonomy" id="261392"/>
    <lineage>
        <taxon>Bacteria</taxon>
        <taxon>Pseudomonadati</taxon>
        <taxon>Spirochaetota</taxon>
        <taxon>Spirochaetia</taxon>
        <taxon>Spirochaetales</taxon>
        <taxon>Treponemataceae</taxon>
        <taxon>Treponema</taxon>
    </lineage>
</organism>
<evidence type="ECO:0000256" key="15">
    <source>
        <dbReference type="ARBA" id="ARBA00049902"/>
    </source>
</evidence>
<comment type="subcellular location">
    <subcellularLocation>
        <location evidence="1">Membrane</location>
        <topology evidence="1">Multi-pass membrane protein</topology>
    </subcellularLocation>
</comment>
<keyword evidence="7 16" id="KW-1133">Transmembrane helix</keyword>
<evidence type="ECO:0000256" key="6">
    <source>
        <dbReference type="ARBA" id="ARBA00022984"/>
    </source>
</evidence>
<feature type="transmembrane region" description="Helical" evidence="16">
    <location>
        <begin position="153"/>
        <end position="171"/>
    </location>
</feature>
<keyword evidence="17" id="KW-0132">Cell division</keyword>
<evidence type="ECO:0000256" key="7">
    <source>
        <dbReference type="ARBA" id="ARBA00022989"/>
    </source>
</evidence>
<name>A0A1T4KYA6_TREPO</name>
<dbReference type="Proteomes" id="UP000190423">
    <property type="component" value="Unassembled WGS sequence"/>
</dbReference>
<dbReference type="GO" id="GO:0008360">
    <property type="term" value="P:regulation of cell shape"/>
    <property type="evidence" value="ECO:0007669"/>
    <property type="project" value="UniProtKB-KW"/>
</dbReference>
<feature type="transmembrane region" description="Helical" evidence="16">
    <location>
        <begin position="118"/>
        <end position="141"/>
    </location>
</feature>
<evidence type="ECO:0000256" key="11">
    <source>
        <dbReference type="ARBA" id="ARBA00038053"/>
    </source>
</evidence>
<dbReference type="AlphaFoldDB" id="A0A1T4KYA6"/>
<dbReference type="EC" id="2.4.99.28" evidence="14"/>
<accession>A0A1T4KYA6</accession>
<evidence type="ECO:0000256" key="10">
    <source>
        <dbReference type="ARBA" id="ARBA00033270"/>
    </source>
</evidence>
<evidence type="ECO:0000313" key="17">
    <source>
        <dbReference type="EMBL" id="SJZ47445.1"/>
    </source>
</evidence>
<evidence type="ECO:0000256" key="4">
    <source>
        <dbReference type="ARBA" id="ARBA00022692"/>
    </source>
</evidence>
<feature type="transmembrane region" description="Helical" evidence="16">
    <location>
        <begin position="314"/>
        <end position="342"/>
    </location>
</feature>
<keyword evidence="2" id="KW-0328">Glycosyltransferase</keyword>
<feature type="transmembrane region" description="Helical" evidence="16">
    <location>
        <begin position="60"/>
        <end position="78"/>
    </location>
</feature>